<proteinExistence type="predicted"/>
<organism evidence="2">
    <name type="scientific">Oscillatoriales cyanobacterium SpSt-418</name>
    <dbReference type="NCBI Taxonomy" id="2282169"/>
    <lineage>
        <taxon>Bacteria</taxon>
        <taxon>Bacillati</taxon>
        <taxon>Cyanobacteriota</taxon>
        <taxon>Cyanophyceae</taxon>
        <taxon>Oscillatoriophycideae</taxon>
        <taxon>Oscillatoriales</taxon>
    </lineage>
</organism>
<reference evidence="2" key="1">
    <citation type="journal article" date="2020" name="mSystems">
        <title>Genome- and Community-Level Interaction Insights into Carbon Utilization and Element Cycling Functions of Hydrothermarchaeota in Hydrothermal Sediment.</title>
        <authorList>
            <person name="Zhou Z."/>
            <person name="Liu Y."/>
            <person name="Xu W."/>
            <person name="Pan J."/>
            <person name="Luo Z.H."/>
            <person name="Li M."/>
        </authorList>
    </citation>
    <scope>NUCLEOTIDE SEQUENCE [LARGE SCALE GENOMIC DNA]</scope>
    <source>
        <strain evidence="2">SpSt-418</strain>
    </source>
</reference>
<gene>
    <name evidence="2" type="ORF">ENR64_26315</name>
</gene>
<comment type="caution">
    <text evidence="2">The sequence shown here is derived from an EMBL/GenBank/DDBJ whole genome shotgun (WGS) entry which is preliminary data.</text>
</comment>
<dbReference type="EMBL" id="DSRU01000383">
    <property type="protein sequence ID" value="HFN01203.1"/>
    <property type="molecule type" value="Genomic_DNA"/>
</dbReference>
<dbReference type="AlphaFoldDB" id="A0A7C3KKC7"/>
<name>A0A7C3KKC7_9CYAN</name>
<evidence type="ECO:0008006" key="3">
    <source>
        <dbReference type="Google" id="ProtNLM"/>
    </source>
</evidence>
<dbReference type="Pfam" id="PF07813">
    <property type="entry name" value="LTXXQ"/>
    <property type="match status" value="1"/>
</dbReference>
<protein>
    <recommendedName>
        <fullName evidence="3">Periplasmic heavy metal sensor</fullName>
    </recommendedName>
</protein>
<feature type="signal peptide" evidence="1">
    <location>
        <begin position="1"/>
        <end position="23"/>
    </location>
</feature>
<dbReference type="GO" id="GO:0042597">
    <property type="term" value="C:periplasmic space"/>
    <property type="evidence" value="ECO:0007669"/>
    <property type="project" value="InterPro"/>
</dbReference>
<sequence length="193" mass="21616">MKTNWAIATLLSLGIVSSFNLFKAEPNTLAQQQSPYVSELDSPVRGLTAQAVDDLLNGRGAGYAMTAELNSYPGPRHVLDLRQELALSPEQIQRIEAIFQQMNEEAERVGQAIVEREEEFSNAFASGTITEAEIEAQTQELALLYGAYRAIHLQPHFKIKHLLSPEQVARYDQLRGYSNLETQSTPNPHHQNR</sequence>
<evidence type="ECO:0000313" key="2">
    <source>
        <dbReference type="EMBL" id="HFN01203.1"/>
    </source>
</evidence>
<feature type="chain" id="PRO_5027817602" description="Periplasmic heavy metal sensor" evidence="1">
    <location>
        <begin position="24"/>
        <end position="193"/>
    </location>
</feature>
<keyword evidence="1" id="KW-0732">Signal</keyword>
<evidence type="ECO:0000256" key="1">
    <source>
        <dbReference type="SAM" id="SignalP"/>
    </source>
</evidence>
<dbReference type="InterPro" id="IPR012899">
    <property type="entry name" value="LTXXQ"/>
</dbReference>
<dbReference type="Gene3D" id="1.20.120.1490">
    <property type="match status" value="1"/>
</dbReference>
<accession>A0A7C3KKC7</accession>